<keyword evidence="6" id="KW-1185">Reference proteome</keyword>
<keyword evidence="3" id="KW-0325">Glycoprotein</keyword>
<dbReference type="SMART" id="SM00191">
    <property type="entry name" value="Int_alpha"/>
    <property type="match status" value="3"/>
</dbReference>
<dbReference type="Gene3D" id="2.130.10.130">
    <property type="entry name" value="Integrin alpha, N-terminal"/>
    <property type="match status" value="2"/>
</dbReference>
<name>A0A829YB16_9GAMM</name>
<keyword evidence="1 4" id="KW-0732">Signal</keyword>
<comment type="caution">
    <text evidence="5">The sequence shown here is derived from an EMBL/GenBank/DDBJ whole genome shotgun (WGS) entry which is preliminary data.</text>
</comment>
<dbReference type="InterPro" id="IPR013519">
    <property type="entry name" value="Int_alpha_beta-p"/>
</dbReference>
<proteinExistence type="predicted"/>
<evidence type="ECO:0000256" key="2">
    <source>
        <dbReference type="ARBA" id="ARBA00022737"/>
    </source>
</evidence>
<dbReference type="Proteomes" id="UP000445000">
    <property type="component" value="Unassembled WGS sequence"/>
</dbReference>
<dbReference type="Pfam" id="PF14312">
    <property type="entry name" value="FG-GAP_2"/>
    <property type="match status" value="2"/>
</dbReference>
<dbReference type="PANTHER" id="PTHR36220">
    <property type="entry name" value="UNNAMED PRODUCT"/>
    <property type="match status" value="1"/>
</dbReference>
<sequence>MLAEMSTMGSGFIVFTGIMLVRLAGLVALTMVMGAASAAPQPWNPTPDIITSDYEYHEPTNQSKNQQYGGQVALSGDGSTLAVADVWYFGGSEWPWYGSGAVYVYRRLGAGWQLEAKLEPPAARGYDFFGSDVALSNAGNVLVVGAQYEGYDAPSQDAGPGSAFVYKRRSGVWTQESMLRASRAQDSSSFGRTVEVSSAGDVIAVGAPYESVDAEGAAQSAAGTVYVFKKQEGAWAEQQAVTAPAPQSNDWFGWGVRLSEDGRTLAVLAAEQNADTEDLENGDWPNRVNTLYVFGRANDGTWNISSEFEGSASEPHFGGTAYESEGQTEAFDLSADGRTLAIGSPFAAASDGATGVIRMYRRPANQWLPTGTVLTPALPDRRSFGSRVTLSAHGKSLVAFADSDDGAYGHPYVVAFDQRENKWQQTGVFESPAAIPVASGFANSLTLSWSGRFFVLGARTYSTETSSWGAAFNYGRQASAQ</sequence>
<feature type="chain" id="PRO_5033040682" description="PKD domain-containing protein" evidence="4">
    <location>
        <begin position="39"/>
        <end position="481"/>
    </location>
</feature>
<dbReference type="InterPro" id="IPR028994">
    <property type="entry name" value="Integrin_alpha_N"/>
</dbReference>
<keyword evidence="2" id="KW-0677">Repeat</keyword>
<evidence type="ECO:0008006" key="7">
    <source>
        <dbReference type="Google" id="ProtNLM"/>
    </source>
</evidence>
<evidence type="ECO:0000256" key="4">
    <source>
        <dbReference type="SAM" id="SignalP"/>
    </source>
</evidence>
<dbReference type="InterPro" id="IPR013517">
    <property type="entry name" value="FG-GAP"/>
</dbReference>
<evidence type="ECO:0000313" key="5">
    <source>
        <dbReference type="EMBL" id="GFE80554.1"/>
    </source>
</evidence>
<dbReference type="EMBL" id="BLJN01000002">
    <property type="protein sequence ID" value="GFE80554.1"/>
    <property type="molecule type" value="Genomic_DNA"/>
</dbReference>
<dbReference type="AlphaFoldDB" id="A0A829YB16"/>
<evidence type="ECO:0000256" key="1">
    <source>
        <dbReference type="ARBA" id="ARBA00022729"/>
    </source>
</evidence>
<evidence type="ECO:0000313" key="6">
    <source>
        <dbReference type="Proteomes" id="UP000445000"/>
    </source>
</evidence>
<organism evidence="5 6">
    <name type="scientific">Steroidobacter agaridevorans</name>
    <dbReference type="NCBI Taxonomy" id="2695856"/>
    <lineage>
        <taxon>Bacteria</taxon>
        <taxon>Pseudomonadati</taxon>
        <taxon>Pseudomonadota</taxon>
        <taxon>Gammaproteobacteria</taxon>
        <taxon>Steroidobacterales</taxon>
        <taxon>Steroidobacteraceae</taxon>
        <taxon>Steroidobacter</taxon>
    </lineage>
</organism>
<evidence type="ECO:0000256" key="3">
    <source>
        <dbReference type="ARBA" id="ARBA00023180"/>
    </source>
</evidence>
<dbReference type="SUPFAM" id="SSF82171">
    <property type="entry name" value="DPP6 N-terminal domain-like"/>
    <property type="match status" value="1"/>
</dbReference>
<feature type="signal peptide" evidence="4">
    <location>
        <begin position="1"/>
        <end position="38"/>
    </location>
</feature>
<dbReference type="PANTHER" id="PTHR36220:SF1">
    <property type="entry name" value="GAMMA TUBULIN COMPLEX COMPONENT C-TERMINAL DOMAIN-CONTAINING PROTEIN"/>
    <property type="match status" value="1"/>
</dbReference>
<reference evidence="6" key="1">
    <citation type="submission" date="2020-01" db="EMBL/GenBank/DDBJ databases">
        <title>'Steroidobacter agaridevorans' sp. nov., agar-degrading bacteria isolated from rhizosphere soils.</title>
        <authorList>
            <person name="Ikenaga M."/>
            <person name="Kataoka M."/>
            <person name="Murouchi A."/>
            <person name="Katsuragi S."/>
            <person name="Sakai M."/>
        </authorList>
    </citation>
    <scope>NUCLEOTIDE SEQUENCE [LARGE SCALE GENOMIC DNA]</scope>
    <source>
        <strain evidence="6">YU21-B</strain>
    </source>
</reference>
<protein>
    <recommendedName>
        <fullName evidence="7">PKD domain-containing protein</fullName>
    </recommendedName>
</protein>
<gene>
    <name evidence="5" type="ORF">GCM10011487_25540</name>
</gene>
<accession>A0A829YB16</accession>